<dbReference type="Gene3D" id="3.40.630.30">
    <property type="match status" value="1"/>
</dbReference>
<feature type="compositionally biased region" description="Basic and acidic residues" evidence="1">
    <location>
        <begin position="16"/>
        <end position="28"/>
    </location>
</feature>
<dbReference type="PROSITE" id="PS51186">
    <property type="entry name" value="GNAT"/>
    <property type="match status" value="1"/>
</dbReference>
<feature type="region of interest" description="Disordered" evidence="1">
    <location>
        <begin position="1"/>
        <end position="28"/>
    </location>
</feature>
<reference evidence="3 4" key="1">
    <citation type="submission" date="2020-08" db="EMBL/GenBank/DDBJ databases">
        <title>Genomic Encyclopedia of Type Strains, Phase IV (KMG-IV): sequencing the most valuable type-strain genomes for metagenomic binning, comparative biology and taxonomic classification.</title>
        <authorList>
            <person name="Goeker M."/>
        </authorList>
    </citation>
    <scope>NUCLEOTIDE SEQUENCE [LARGE SCALE GENOMIC DNA]</scope>
    <source>
        <strain evidence="3 4">DSM 100734</strain>
    </source>
</reference>
<evidence type="ECO:0000313" key="4">
    <source>
        <dbReference type="Proteomes" id="UP000547879"/>
    </source>
</evidence>
<evidence type="ECO:0000259" key="2">
    <source>
        <dbReference type="PROSITE" id="PS51186"/>
    </source>
</evidence>
<dbReference type="Pfam" id="PF00583">
    <property type="entry name" value="Acetyltransf_1"/>
    <property type="match status" value="1"/>
</dbReference>
<evidence type="ECO:0000256" key="1">
    <source>
        <dbReference type="SAM" id="MobiDB-lite"/>
    </source>
</evidence>
<dbReference type="AlphaFoldDB" id="A0A7W9Y2L4"/>
<name>A0A7W9Y2L4_9HYPH</name>
<dbReference type="EC" id="2.3.1.-" evidence="3"/>
<dbReference type="GO" id="GO:0016747">
    <property type="term" value="F:acyltransferase activity, transferring groups other than amino-acyl groups"/>
    <property type="evidence" value="ECO:0007669"/>
    <property type="project" value="InterPro"/>
</dbReference>
<feature type="domain" description="N-acetyltransferase" evidence="2">
    <location>
        <begin position="89"/>
        <end position="248"/>
    </location>
</feature>
<comment type="caution">
    <text evidence="3">The sequence shown here is derived from an EMBL/GenBank/DDBJ whole genome shotgun (WGS) entry which is preliminary data.</text>
</comment>
<protein>
    <submittedName>
        <fullName evidence="3">Putative acetyltransferase</fullName>
        <ecNumber evidence="3">2.3.1.-</ecNumber>
    </submittedName>
</protein>
<dbReference type="CDD" id="cd04301">
    <property type="entry name" value="NAT_SF"/>
    <property type="match status" value="1"/>
</dbReference>
<proteinExistence type="predicted"/>
<keyword evidence="4" id="KW-1185">Reference proteome</keyword>
<dbReference type="EMBL" id="JACHEG010000001">
    <property type="protein sequence ID" value="MBB6160861.1"/>
    <property type="molecule type" value="Genomic_DNA"/>
</dbReference>
<keyword evidence="3" id="KW-0808">Transferase</keyword>
<evidence type="ECO:0000313" key="3">
    <source>
        <dbReference type="EMBL" id="MBB6160861.1"/>
    </source>
</evidence>
<keyword evidence="3" id="KW-0012">Acyltransferase</keyword>
<dbReference type="Proteomes" id="UP000547879">
    <property type="component" value="Unassembled WGS sequence"/>
</dbReference>
<dbReference type="SUPFAM" id="SSF55729">
    <property type="entry name" value="Acyl-CoA N-acyltransferases (Nat)"/>
    <property type="match status" value="1"/>
</dbReference>
<sequence length="248" mass="27609">MRQLDLFPHSWPNPGHDQRYRPYTRNRDHSPCRARGGFGALAGRPSTTLPHDGRVGIVPLCFGKTKESDMSELENPPPLAKDAAWPQNLVIRARRPSDAEGIVTLHNLPGYRYGTLRTPHHTPDEIRKGIESQPANVTGLIALLDGRIVGDAGLTRFSNRRVHVGSIGMGVHDAYVGKGIGRALIGEVVALADDWFNLRRVELTVYTDNEPAIRLYEKNGFVTEGLMKEFAFRDGSYVDAYCMARIRP</sequence>
<dbReference type="PANTHER" id="PTHR43415">
    <property type="entry name" value="SPERMIDINE N(1)-ACETYLTRANSFERASE"/>
    <property type="match status" value="1"/>
</dbReference>
<dbReference type="PANTHER" id="PTHR43415:SF3">
    <property type="entry name" value="GNAT-FAMILY ACETYLTRANSFERASE"/>
    <property type="match status" value="1"/>
</dbReference>
<accession>A0A7W9Y2L4</accession>
<dbReference type="InterPro" id="IPR000182">
    <property type="entry name" value="GNAT_dom"/>
</dbReference>
<gene>
    <name evidence="3" type="ORF">HNQ72_000658</name>
</gene>
<organism evidence="3 4">
    <name type="scientific">Rhizobium wenxiniae</name>
    <dbReference type="NCBI Taxonomy" id="1737357"/>
    <lineage>
        <taxon>Bacteria</taxon>
        <taxon>Pseudomonadati</taxon>
        <taxon>Pseudomonadota</taxon>
        <taxon>Alphaproteobacteria</taxon>
        <taxon>Hyphomicrobiales</taxon>
        <taxon>Rhizobiaceae</taxon>
        <taxon>Rhizobium/Agrobacterium group</taxon>
        <taxon>Rhizobium</taxon>
    </lineage>
</organism>
<dbReference type="InterPro" id="IPR016181">
    <property type="entry name" value="Acyl_CoA_acyltransferase"/>
</dbReference>